<organism evidence="6 7">
    <name type="scientific">Pyrobaculum ferrireducens</name>
    <dbReference type="NCBI Taxonomy" id="1104324"/>
    <lineage>
        <taxon>Archaea</taxon>
        <taxon>Thermoproteota</taxon>
        <taxon>Thermoprotei</taxon>
        <taxon>Thermoproteales</taxon>
        <taxon>Thermoproteaceae</taxon>
        <taxon>Pyrobaculum</taxon>
    </lineage>
</organism>
<dbReference type="BioCyc" id="PSP1104324:GJSN-999-MONOMER"/>
<evidence type="ECO:0000256" key="1">
    <source>
        <dbReference type="ARBA" id="ARBA00004496"/>
    </source>
</evidence>
<dbReference type="InterPro" id="IPR010160">
    <property type="entry name" value="CRISPR-assoc_prot_Cmr5"/>
</dbReference>
<dbReference type="STRING" id="1104324.P186_1023"/>
<name>G7VBW0_9CREN</name>
<dbReference type="InterPro" id="IPR023101">
    <property type="entry name" value="AF1862-like_dom_sf"/>
</dbReference>
<dbReference type="OrthoDB" id="28858at2157"/>
<evidence type="ECO:0000256" key="4">
    <source>
        <dbReference type="ARBA" id="ARBA00023118"/>
    </source>
</evidence>
<keyword evidence="4" id="KW-0051">Antiviral defense</keyword>
<evidence type="ECO:0000256" key="3">
    <source>
        <dbReference type="ARBA" id="ARBA00022490"/>
    </source>
</evidence>
<dbReference type="EMBL" id="CP003098">
    <property type="protein sequence ID" value="AET32460.1"/>
    <property type="molecule type" value="Genomic_DNA"/>
</dbReference>
<accession>G7VBW0</accession>
<dbReference type="RefSeq" id="WP_014288288.1">
    <property type="nucleotide sequence ID" value="NC_016645.1"/>
</dbReference>
<comment type="subcellular location">
    <subcellularLocation>
        <location evidence="1">Cytoplasm</location>
    </subcellularLocation>
</comment>
<protein>
    <recommendedName>
        <fullName evidence="5">CRISPR type III-B/RAMP module-associated protein Cmr5</fullName>
    </recommendedName>
</protein>
<dbReference type="HOGENOM" id="CLU_140810_0_0_2"/>
<evidence type="ECO:0000313" key="6">
    <source>
        <dbReference type="EMBL" id="AET32460.1"/>
    </source>
</evidence>
<keyword evidence="7" id="KW-1185">Reference proteome</keyword>
<dbReference type="eggNOG" id="arCOG02654">
    <property type="taxonomic scope" value="Archaea"/>
</dbReference>
<dbReference type="GO" id="GO:0005737">
    <property type="term" value="C:cytoplasm"/>
    <property type="evidence" value="ECO:0007669"/>
    <property type="project" value="UniProtKB-SubCell"/>
</dbReference>
<dbReference type="Gene3D" id="1.10.520.30">
    <property type="entry name" value="AF1862-like domain"/>
    <property type="match status" value="1"/>
</dbReference>
<gene>
    <name evidence="6" type="ORF">P186_1023</name>
</gene>
<comment type="similarity">
    <text evidence="2">Belongs to the CRISPR system Cmr5 family.</text>
</comment>
<dbReference type="GO" id="GO:0051607">
    <property type="term" value="P:defense response to virus"/>
    <property type="evidence" value="ECO:0007669"/>
    <property type="project" value="UniProtKB-KW"/>
</dbReference>
<dbReference type="AlphaFoldDB" id="G7VBW0"/>
<dbReference type="SUPFAM" id="SSF158568">
    <property type="entry name" value="AF1862-like"/>
    <property type="match status" value="1"/>
</dbReference>
<evidence type="ECO:0000256" key="5">
    <source>
        <dbReference type="ARBA" id="ARBA00030001"/>
    </source>
</evidence>
<proteinExistence type="inferred from homology"/>
<keyword evidence="3" id="KW-0963">Cytoplasm</keyword>
<dbReference type="Proteomes" id="UP000005867">
    <property type="component" value="Chromosome"/>
</dbReference>
<evidence type="ECO:0000313" key="7">
    <source>
        <dbReference type="Proteomes" id="UP000005867"/>
    </source>
</evidence>
<evidence type="ECO:0000256" key="2">
    <source>
        <dbReference type="ARBA" id="ARBA00006161"/>
    </source>
</evidence>
<dbReference type="GeneID" id="11595280"/>
<sequence length="142" mass="15908">MTWLEKALACVKYVEAYCDEDARSAFRTRARQIPSEIYYVGSAYAFAILAARSSEKDIYAGGSFEEKVKAICGDRGKGREEKGYALYGACLLEAFRELGIPVNNLAETLKSLDERGALVDLELAEYVDWLKKLAEAKFEAER</sequence>
<dbReference type="KEGG" id="pyr:P186_1023"/>
<dbReference type="NCBIfam" id="TIGR01881">
    <property type="entry name" value="cas_Cmr5"/>
    <property type="match status" value="1"/>
</dbReference>
<reference evidence="6 7" key="1">
    <citation type="journal article" date="2012" name="J. Bacteriol.">
        <title>Complete genome sequence of strain 1860, a crenarchaeon of the genus pyrobaculum able to grow with various electron acceptors.</title>
        <authorList>
            <person name="Mardanov A.V."/>
            <person name="Gumerov V.M."/>
            <person name="Slobodkina G.B."/>
            <person name="Beletsky A.V."/>
            <person name="Bonch-Osmolovskaya E.A."/>
            <person name="Ravin N.V."/>
            <person name="Skryabin K.G."/>
        </authorList>
    </citation>
    <scope>NUCLEOTIDE SEQUENCE [LARGE SCALE GENOMIC DNA]</scope>
    <source>
        <strain evidence="6 7">1860</strain>
    </source>
</reference>